<keyword evidence="4" id="KW-1185">Reference proteome</keyword>
<dbReference type="NCBIfam" id="TIGR02898">
    <property type="entry name" value="spore_YhcN_YlaJ"/>
    <property type="match status" value="1"/>
</dbReference>
<sequence>MKSKALLATALTTLVLSACGVNNNDNAKNNVNDTAVRNPNVTDPTRVNNPLTNDNDFIDNNGRTDNGVTPVRNNDVNQTSKMDVADSAADKIVSLPEVDQASVIVTDNNAYVAARLEDNNKGLSSDVERKIADQVKAADKSINDVYVSVNPDFYDRMTNYANDIRNGKPVEGFYDEFTNTVQRVFPTHYNK</sequence>
<feature type="region of interest" description="Disordered" evidence="1">
    <location>
        <begin position="30"/>
        <end position="67"/>
    </location>
</feature>
<protein>
    <submittedName>
        <fullName evidence="3">YhcN/YlaJ family sporulation lipoprotein</fullName>
    </submittedName>
</protein>
<dbReference type="RefSeq" id="WP_213101035.1">
    <property type="nucleotide sequence ID" value="NZ_JAGYPM010000001.1"/>
</dbReference>
<gene>
    <name evidence="3" type="ORF">KHA94_05260</name>
</gene>
<dbReference type="PROSITE" id="PS51257">
    <property type="entry name" value="PROKAR_LIPOPROTEIN"/>
    <property type="match status" value="1"/>
</dbReference>
<name>A0ABS5NRQ5_9BACI</name>
<dbReference type="Pfam" id="PF09580">
    <property type="entry name" value="Spore_YhcN_YlaJ"/>
    <property type="match status" value="1"/>
</dbReference>
<dbReference type="Proteomes" id="UP000681027">
    <property type="component" value="Unassembled WGS sequence"/>
</dbReference>
<evidence type="ECO:0000256" key="2">
    <source>
        <dbReference type="SAM" id="SignalP"/>
    </source>
</evidence>
<organism evidence="3 4">
    <name type="scientific">Cytobacillus citreus</name>
    <dbReference type="NCBI Taxonomy" id="2833586"/>
    <lineage>
        <taxon>Bacteria</taxon>
        <taxon>Bacillati</taxon>
        <taxon>Bacillota</taxon>
        <taxon>Bacilli</taxon>
        <taxon>Bacillales</taxon>
        <taxon>Bacillaceae</taxon>
        <taxon>Cytobacillus</taxon>
    </lineage>
</organism>
<dbReference type="EMBL" id="JAGYPM010000001">
    <property type="protein sequence ID" value="MBS4189619.1"/>
    <property type="molecule type" value="Genomic_DNA"/>
</dbReference>
<evidence type="ECO:0000256" key="1">
    <source>
        <dbReference type="SAM" id="MobiDB-lite"/>
    </source>
</evidence>
<feature type="signal peptide" evidence="2">
    <location>
        <begin position="1"/>
        <end position="20"/>
    </location>
</feature>
<dbReference type="InterPro" id="IPR014247">
    <property type="entry name" value="Spore_lipoprot_YhcN/YlaJ"/>
</dbReference>
<feature type="compositionally biased region" description="Polar residues" evidence="1">
    <location>
        <begin position="35"/>
        <end position="55"/>
    </location>
</feature>
<accession>A0ABS5NRQ5</accession>
<reference evidence="3 4" key="1">
    <citation type="submission" date="2021-05" db="EMBL/GenBank/DDBJ databases">
        <title>Novel Bacillus species.</title>
        <authorList>
            <person name="Liu G."/>
        </authorList>
    </citation>
    <scope>NUCLEOTIDE SEQUENCE [LARGE SCALE GENOMIC DNA]</scope>
    <source>
        <strain evidence="3 4">FJAT-49705</strain>
    </source>
</reference>
<feature type="chain" id="PRO_5046582288" evidence="2">
    <location>
        <begin position="21"/>
        <end position="191"/>
    </location>
</feature>
<keyword evidence="3" id="KW-0449">Lipoprotein</keyword>
<evidence type="ECO:0000313" key="3">
    <source>
        <dbReference type="EMBL" id="MBS4189619.1"/>
    </source>
</evidence>
<dbReference type="InterPro" id="IPR019076">
    <property type="entry name" value="Spore_lipoprot_YhcN/YlaJ-like"/>
</dbReference>
<comment type="caution">
    <text evidence="3">The sequence shown here is derived from an EMBL/GenBank/DDBJ whole genome shotgun (WGS) entry which is preliminary data.</text>
</comment>
<evidence type="ECO:0000313" key="4">
    <source>
        <dbReference type="Proteomes" id="UP000681027"/>
    </source>
</evidence>
<keyword evidence="2" id="KW-0732">Signal</keyword>
<proteinExistence type="predicted"/>